<evidence type="ECO:0000256" key="5">
    <source>
        <dbReference type="ARBA" id="ARBA00022737"/>
    </source>
</evidence>
<dbReference type="InterPro" id="IPR009081">
    <property type="entry name" value="PP-bd_ACP"/>
</dbReference>
<dbReference type="RefSeq" id="WP_098696948.1">
    <property type="nucleotide sequence ID" value="NZ_CP023778.1"/>
</dbReference>
<dbReference type="SUPFAM" id="SSF52777">
    <property type="entry name" value="CoA-dependent acyltransferases"/>
    <property type="match status" value="6"/>
</dbReference>
<keyword evidence="6" id="KW-0045">Antibiotic biosynthesis</keyword>
<name>A0A291RRT5_9NOCA</name>
<dbReference type="InterPro" id="IPR045851">
    <property type="entry name" value="AMP-bd_C_sf"/>
</dbReference>
<sequence length="3118" mass="331357">MNSAAQTTPTVLELFARQVDRAPDAVAVVDGDRVLTYRQLDELAGRLSGRLISRGVRRGDRVAVMMDRSADLLVTLLAVWRAGAAYVPVDTAYPARRVAFMVADSGASRMVCSVATRDRVPQGIESIAVTDEGARDASAVTVRPGDLAYVMYTSGSTGTPKGVAVPHRSLAELVGDSGWKVEPDEAVLMHAPYAFDASMFEIWVPLVWGARVVIAGPGPVDVRRLREAVAAGVTRAYLTAGSFRAVAEESPESFAGLREVQSGGDLVPAHAVERVREACPRARFRHLYGPTEATVWATWHLLEPGDVVGPVLPIGRPLSGRRAHVLDEFLRPVGPGVVGELYLSGAGLADGYLNRAGLTAERFVADPSAPGKRMYRTGDLAQWTAGGELLFAGRVDHQVKIRGFRIEPGEIEAALAAQPDVHDAVLVAIDGRLIGYVVTEGDADPVLIRERLGAVLPEYMVPAVVIAVDALPLTANGKVDRAALPAPEFAANAAGREPVTAAERVLCGLFAEVLDLERVGVDDDLIELGGDSIAAMRLAARASKAGLLVTPAQILEEKTPARLAAAARALPAGRPGDRPLIALTPEDEAELAIAAPGAEEVWPLAPLQEGLLFQSTLDDQGLDIYQVQWIVELDRSMDVARLRATWEAVFARHPELRPSFHRLASGKIVQVVHEHVALPWREVDVTGASDVDAAVAALTRREQATRFDLATAPLVRLVLIRIAEDRHRLLVVMHHILTDGWSITVLLNEMSEAYAAGGQFPQQRSSASYRDYLAWLDRQDRDAARAAWRAELSGLDEPALIAPMSAATDYDYRVTHLATELHTGLLRLARDHGLTLNTVVQGAWAMVLARLARRTEVVFGTMVACRPAELPGVESMPGLMTNTVPVRVPLDGGQSVVDMLTDLQHRQTALMPHQHLGLSEIRKAAGPGALFDTLLVFENYPRDFAGPYTYLGTVEGTHYPLTLGIIPGRDFRIQLGYWQGQVQETVVESALEWFVGVLGTMVADPSGLVGRAGVGEGPVPGWDPALVVGKSLPVLVRQAVAARSNDVAIVDGEGEFSFGELWERAVGLAAVLRARGVGPERRVGVVVGRSGYWVVGILGVSLAGGAFVPVDPAYPAERVGWILADAAPMLVVCSGTTRGAVPEEFADRLVVVDELDPAGGSDAGLPYVGPGDAAYVMYTSGSTGAPKGVVVSHAGLGNLAVAQIDRFGVSPSSRVLQFAALGFDAMVSEVLMALLSGATLVMAPAQDMPPRVSLAETVERWQITHVTVPPSVLGTADALPDGLETVVVAGEACPPSLVDRWSVGRRLIDAYGPAEATVCAAMSMPLAAGREVVPIGTPIAGVRCHVLDAFLLPLPPGVIGELYVAGIGLARGYLGRAGLTAERFVADPFVPGERMYRTGDLAYRTSQGELVFAGRADAQVKVRGFRIEPGEIESALSGYPRVAQAAVIVREDRLLAYVSPSDIDPRAVREDLASRLPRHMVPVAVIALDALPVTANGKIDRGALPDPDFAAATAGREPVTEAERALCDLFAEVLGLERVGVDDSFFELGGDSISSMQLAAQARRAGLRFTSQDVFECRTPGRLTQLAAESPLPQSDRSPMADGVGVVGWTPVMRMLGDGVVGAGFAQWVVVGAPSDLREEVLVAGLGVVVDSHDMLRVRVESGRLVVGERGSVDVSGSVVRLEVGGGSLDEVAEVAAREAVQRLDPVAGVAVQVVWLDRGPGRMGRVVVVAHHLAVDGVSWRVLVSDLRAACEAVAAGREPVLEPVGLSFRRWAGLLGEWAVSAERVGELAAWQGILGRGDRPIGGRSLPAGHAADGSASSRSWAVTGTEASVLAGRAPVVFHCGVHEVLLATLAGAVALWRGGDVVLVDVEGHGRHPVEGMDSSRTVGWFTSVHPVRLDVSGIDLAGVSADGSAAGRLLKVVKEQSRAVPGDGLGYGLLRYLNDETGRVLEALPSPQIGFNYMGRFVTGDRGGVRAWEWVGGIGSSMDSTMGLPHALEVNAVVEDLPGGPVFRLMVEWPRDLLDAVEIERLGRLWLDMLSGLARQAEDPAAGGHTASDFDLLDLDQDEIEALEAEHAGVGGVAEVLPLSPLQHGLAFHAGYAGDGVDVYTAQVVVDVTGPVEMELLRKSVRALLSRHANLRAGFRSTADGVAYQVIAGAVEAPLTRVDVTESADPQAEAEAVAAAERARPFALARPPLLRFVVIVLGPDRYRLVLTNHHILFDGWSMPLLLDELFTLYRNGADPFPLAPVTPYRQYLAWLSETDRAAAAAAWRNALADLPEPTLVAADRPVPVRVPEQIWAALDEAFAQAVAARARECGVTVSTVLQAVWGVVLAAITGRDDVVFGAVVSGRTAELPGIETMIGLFINTVPVRIRMRPQDTFTELVQRLQNEQTALLAHHHLGLTDIQQGAGLGRLFDTLTVYENYPNPVAQNTAAETPDRLQVRGVAGSDATHYPLALAAVPGTGLGLRLDYQPQVFTAAQATAVLDRFTRILEAVVSDPGCRVAAIDVLDEPERRQLQANNDTTVDIPAATLPELFAAQVAATPDATAVVFEDRSLTYVQLDARANQLAHWLIDQGVGPEDRVAVMLPRSLELVIAVLGVTKSGAAWVPIDASYPQARIDYILADAQPVAVVDESVVCAVSGYPTDPVRLRAVPESAAYLIYTSGSTGQPKGVVVTHTGLASLTTSMVERLGLTTRSRVLALASPSFDVSVMELLMAIGAGAALVIPPEGMVAGGVLAEVLTSREVTHAFIPPAVLATVPELPETALPCLMVGVSVCSPELVRRWSRGRRMINSYGPTEATVTTTIGRQILIDDEVPPIGSPIANVRAFVLDSWLRSVPPGAVGELYLAGASVARGYLGRAGLTAARFVADPFGSGERMYRTGDLARWNPEGELVFAGRVDDQVKVRGFRIEPGEIEAALVAQESVGQAVVVARDSDIGKRLVGYVTAAGATGVDAVAVREGVAARLPEYMVPTAVVVLDALPLTANGKVDRKALPDPDFSGRVSGREPVTEVERVLCDLFAEVLGLDRVGADDSFFELGGDSLLSMQLAARAHRDGMAFGAREVFQHRTPAGIAAIVESGANERTAGRHFTSDIDLLDLDQDEIDEFEAEFDHQ</sequence>
<organism evidence="8 9">
    <name type="scientific">Nocardia terpenica</name>
    <dbReference type="NCBI Taxonomy" id="455432"/>
    <lineage>
        <taxon>Bacteria</taxon>
        <taxon>Bacillati</taxon>
        <taxon>Actinomycetota</taxon>
        <taxon>Actinomycetes</taxon>
        <taxon>Mycobacteriales</taxon>
        <taxon>Nocardiaceae</taxon>
        <taxon>Nocardia</taxon>
    </lineage>
</organism>
<dbReference type="InterPro" id="IPR010060">
    <property type="entry name" value="NRPS_synth"/>
</dbReference>
<comment type="similarity">
    <text evidence="2">Belongs to the ATP-dependent AMP-binding enzyme family.</text>
</comment>
<feature type="domain" description="Carrier" evidence="7">
    <location>
        <begin position="497"/>
        <end position="571"/>
    </location>
</feature>
<dbReference type="InterPro" id="IPR010071">
    <property type="entry name" value="AA_adenyl_dom"/>
</dbReference>
<gene>
    <name evidence="8" type="ORF">CRH09_30960</name>
</gene>
<dbReference type="EMBL" id="CP023778">
    <property type="protein sequence ID" value="ATL69944.1"/>
    <property type="molecule type" value="Genomic_DNA"/>
</dbReference>
<dbReference type="KEGG" id="ntp:CRH09_30960"/>
<dbReference type="GO" id="GO:0043041">
    <property type="term" value="P:amino acid activation for nonribosomal peptide biosynthetic process"/>
    <property type="evidence" value="ECO:0007669"/>
    <property type="project" value="TreeGrafter"/>
</dbReference>
<dbReference type="GO" id="GO:0017000">
    <property type="term" value="P:antibiotic biosynthetic process"/>
    <property type="evidence" value="ECO:0007669"/>
    <property type="project" value="UniProtKB-KW"/>
</dbReference>
<dbReference type="NCBIfam" id="TIGR01720">
    <property type="entry name" value="NRPS-para261"/>
    <property type="match status" value="1"/>
</dbReference>
<feature type="domain" description="Carrier" evidence="7">
    <location>
        <begin position="1517"/>
        <end position="1591"/>
    </location>
</feature>
<feature type="domain" description="Carrier" evidence="7">
    <location>
        <begin position="3011"/>
        <end position="3085"/>
    </location>
</feature>
<dbReference type="InterPro" id="IPR006162">
    <property type="entry name" value="Ppantetheine_attach_site"/>
</dbReference>
<evidence type="ECO:0000256" key="6">
    <source>
        <dbReference type="ARBA" id="ARBA00023194"/>
    </source>
</evidence>
<dbReference type="PROSITE" id="PS00455">
    <property type="entry name" value="AMP_BINDING"/>
    <property type="match status" value="3"/>
</dbReference>
<evidence type="ECO:0000256" key="2">
    <source>
        <dbReference type="ARBA" id="ARBA00006432"/>
    </source>
</evidence>
<dbReference type="InterPro" id="IPR001242">
    <property type="entry name" value="Condensation_dom"/>
</dbReference>
<dbReference type="PANTHER" id="PTHR45527:SF1">
    <property type="entry name" value="FATTY ACID SYNTHASE"/>
    <property type="match status" value="1"/>
</dbReference>
<dbReference type="FunFam" id="2.30.38.10:FF:000001">
    <property type="entry name" value="Non-ribosomal peptide synthetase PvdI"/>
    <property type="match status" value="1"/>
</dbReference>
<dbReference type="Gene3D" id="3.30.559.10">
    <property type="entry name" value="Chloramphenicol acetyltransferase-like domain"/>
    <property type="match status" value="3"/>
</dbReference>
<keyword evidence="3" id="KW-0596">Phosphopantetheine</keyword>
<dbReference type="Gene3D" id="3.40.50.12780">
    <property type="entry name" value="N-terminal domain of ligase-like"/>
    <property type="match status" value="1"/>
</dbReference>
<dbReference type="Gene3D" id="3.30.300.30">
    <property type="match status" value="3"/>
</dbReference>
<dbReference type="InterPro" id="IPR000873">
    <property type="entry name" value="AMP-dep_synth/lig_dom"/>
</dbReference>
<dbReference type="InterPro" id="IPR042099">
    <property type="entry name" value="ANL_N_sf"/>
</dbReference>
<dbReference type="FunFam" id="1.10.1200.10:FF:000005">
    <property type="entry name" value="Nonribosomal peptide synthetase 1"/>
    <property type="match status" value="2"/>
</dbReference>
<dbReference type="NCBIfam" id="NF003417">
    <property type="entry name" value="PRK04813.1"/>
    <property type="match status" value="3"/>
</dbReference>
<comment type="cofactor">
    <cofactor evidence="1">
        <name>pantetheine 4'-phosphate</name>
        <dbReference type="ChEBI" id="CHEBI:47942"/>
    </cofactor>
</comment>
<dbReference type="InterPro" id="IPR029058">
    <property type="entry name" value="AB_hydrolase_fold"/>
</dbReference>
<evidence type="ECO:0000256" key="1">
    <source>
        <dbReference type="ARBA" id="ARBA00001957"/>
    </source>
</evidence>
<dbReference type="InterPro" id="IPR020806">
    <property type="entry name" value="PKS_PP-bd"/>
</dbReference>
<dbReference type="FunFam" id="3.40.50.12780:FF:000012">
    <property type="entry name" value="Non-ribosomal peptide synthetase"/>
    <property type="match status" value="1"/>
</dbReference>
<dbReference type="Gene3D" id="3.30.559.30">
    <property type="entry name" value="Nonribosomal peptide synthetase, condensation domain"/>
    <property type="match status" value="3"/>
</dbReference>
<dbReference type="GO" id="GO:0008610">
    <property type="term" value="P:lipid biosynthetic process"/>
    <property type="evidence" value="ECO:0007669"/>
    <property type="project" value="UniProtKB-ARBA"/>
</dbReference>
<dbReference type="Gene3D" id="1.10.1200.10">
    <property type="entry name" value="ACP-like"/>
    <property type="match status" value="2"/>
</dbReference>
<evidence type="ECO:0000313" key="8">
    <source>
        <dbReference type="EMBL" id="ATL69944.1"/>
    </source>
</evidence>
<evidence type="ECO:0000256" key="3">
    <source>
        <dbReference type="ARBA" id="ARBA00022450"/>
    </source>
</evidence>
<dbReference type="GO" id="GO:0005737">
    <property type="term" value="C:cytoplasm"/>
    <property type="evidence" value="ECO:0007669"/>
    <property type="project" value="TreeGrafter"/>
</dbReference>
<dbReference type="UniPathway" id="UPA00011"/>
<evidence type="ECO:0000256" key="4">
    <source>
        <dbReference type="ARBA" id="ARBA00022553"/>
    </source>
</evidence>
<protein>
    <submittedName>
        <fullName evidence="8">Non-ribosomal peptide synthetase</fullName>
    </submittedName>
</protein>
<proteinExistence type="inferred from homology"/>
<dbReference type="Gene3D" id="3.40.50.1820">
    <property type="entry name" value="alpha/beta hydrolase"/>
    <property type="match status" value="1"/>
</dbReference>
<dbReference type="SUPFAM" id="SSF56801">
    <property type="entry name" value="Acetyl-CoA synthetase-like"/>
    <property type="match status" value="3"/>
</dbReference>
<evidence type="ECO:0000259" key="7">
    <source>
        <dbReference type="PROSITE" id="PS50075"/>
    </source>
</evidence>
<dbReference type="GO" id="GO:0003824">
    <property type="term" value="F:catalytic activity"/>
    <property type="evidence" value="ECO:0007669"/>
    <property type="project" value="InterPro"/>
</dbReference>
<dbReference type="Proteomes" id="UP000221961">
    <property type="component" value="Chromosome"/>
</dbReference>
<keyword evidence="4" id="KW-0597">Phosphoprotein</keyword>
<dbReference type="Pfam" id="PF00501">
    <property type="entry name" value="AMP-binding"/>
    <property type="match status" value="3"/>
</dbReference>
<dbReference type="GeneID" id="88361703"/>
<dbReference type="SMART" id="SM00823">
    <property type="entry name" value="PKS_PP"/>
    <property type="match status" value="3"/>
</dbReference>
<dbReference type="PROSITE" id="PS00012">
    <property type="entry name" value="PHOSPHOPANTETHEINE"/>
    <property type="match status" value="3"/>
</dbReference>
<evidence type="ECO:0000313" key="9">
    <source>
        <dbReference type="Proteomes" id="UP000221961"/>
    </source>
</evidence>
<dbReference type="FunFam" id="3.40.50.980:FF:000001">
    <property type="entry name" value="Non-ribosomal peptide synthetase"/>
    <property type="match status" value="1"/>
</dbReference>
<dbReference type="Pfam" id="PF00668">
    <property type="entry name" value="Condensation"/>
    <property type="match status" value="3"/>
</dbReference>
<dbReference type="CDD" id="cd19543">
    <property type="entry name" value="DCL_NRPS"/>
    <property type="match status" value="1"/>
</dbReference>
<dbReference type="GO" id="GO:0031177">
    <property type="term" value="F:phosphopantetheine binding"/>
    <property type="evidence" value="ECO:0007669"/>
    <property type="project" value="InterPro"/>
</dbReference>
<dbReference type="Pfam" id="PF00550">
    <property type="entry name" value="PP-binding"/>
    <property type="match status" value="3"/>
</dbReference>
<reference evidence="8 9" key="1">
    <citation type="submission" date="2017-10" db="EMBL/GenBank/DDBJ databases">
        <title>Comparative genomics between pathogenic Norcardia.</title>
        <authorList>
            <person name="Zeng L."/>
        </authorList>
    </citation>
    <scope>NUCLEOTIDE SEQUENCE [LARGE SCALE GENOMIC DNA]</scope>
    <source>
        <strain evidence="8 9">NC_YFY_NT001</strain>
    </source>
</reference>
<dbReference type="InterPro" id="IPR020845">
    <property type="entry name" value="AMP-binding_CS"/>
</dbReference>
<accession>A0A291RRT5</accession>
<dbReference type="Gene3D" id="3.40.50.980">
    <property type="match status" value="4"/>
</dbReference>
<dbReference type="SUPFAM" id="SSF47336">
    <property type="entry name" value="ACP-like"/>
    <property type="match status" value="3"/>
</dbReference>
<dbReference type="InterPro" id="IPR036736">
    <property type="entry name" value="ACP-like_sf"/>
</dbReference>
<dbReference type="NCBIfam" id="TIGR01733">
    <property type="entry name" value="AA-adenyl-dom"/>
    <property type="match status" value="3"/>
</dbReference>
<dbReference type="FunFam" id="3.30.300.30:FF:000010">
    <property type="entry name" value="Enterobactin synthetase component F"/>
    <property type="match status" value="1"/>
</dbReference>
<dbReference type="PROSITE" id="PS50075">
    <property type="entry name" value="CARRIER"/>
    <property type="match status" value="3"/>
</dbReference>
<dbReference type="PANTHER" id="PTHR45527">
    <property type="entry name" value="NONRIBOSOMAL PEPTIDE SYNTHETASE"/>
    <property type="match status" value="1"/>
</dbReference>
<keyword evidence="5" id="KW-0677">Repeat</keyword>
<dbReference type="CDD" id="cd12117">
    <property type="entry name" value="A_NRPS_Srf_like"/>
    <property type="match status" value="1"/>
</dbReference>
<dbReference type="Gene3D" id="2.30.38.10">
    <property type="entry name" value="Luciferase, Domain 3"/>
    <property type="match status" value="2"/>
</dbReference>
<dbReference type="GO" id="GO:0044550">
    <property type="term" value="P:secondary metabolite biosynthetic process"/>
    <property type="evidence" value="ECO:0007669"/>
    <property type="project" value="UniProtKB-ARBA"/>
</dbReference>
<dbReference type="InterPro" id="IPR023213">
    <property type="entry name" value="CAT-like_dom_sf"/>
</dbReference>
<dbReference type="InterPro" id="IPR025110">
    <property type="entry name" value="AMP-bd_C"/>
</dbReference>
<dbReference type="Pfam" id="PF13193">
    <property type="entry name" value="AMP-binding_C"/>
    <property type="match status" value="3"/>
</dbReference>